<evidence type="ECO:0000256" key="1">
    <source>
        <dbReference type="ARBA" id="ARBA00008857"/>
    </source>
</evidence>
<dbReference type="OrthoDB" id="7615137at2"/>
<dbReference type="EMBL" id="AUWY01000126">
    <property type="protein sequence ID" value="EQB30140.1"/>
    <property type="molecule type" value="Genomic_DNA"/>
</dbReference>
<dbReference type="eggNOG" id="COG0582">
    <property type="taxonomic scope" value="Bacteria"/>
</dbReference>
<dbReference type="CDD" id="cd00801">
    <property type="entry name" value="INT_P4_C"/>
    <property type="match status" value="1"/>
</dbReference>
<dbReference type="InterPro" id="IPR044068">
    <property type="entry name" value="CB"/>
</dbReference>
<dbReference type="SUPFAM" id="SSF56349">
    <property type="entry name" value="DNA breaking-rejoining enzymes"/>
    <property type="match status" value="1"/>
</dbReference>
<evidence type="ECO:0000313" key="8">
    <source>
        <dbReference type="EMBL" id="EQB30140.1"/>
    </source>
</evidence>
<dbReference type="PANTHER" id="PTHR30629:SF2">
    <property type="entry name" value="PROPHAGE INTEGRASE INTS-RELATED"/>
    <property type="match status" value="1"/>
</dbReference>
<dbReference type="PATRIC" id="fig|1346791.3.peg.4147"/>
<comment type="similarity">
    <text evidence="1">Belongs to the 'phage' integrase family.</text>
</comment>
<dbReference type="RefSeq" id="WP_021319863.1">
    <property type="nucleotide sequence ID" value="NZ_AUWY01000126.1"/>
</dbReference>
<evidence type="ECO:0000256" key="3">
    <source>
        <dbReference type="ARBA" id="ARBA00023125"/>
    </source>
</evidence>
<evidence type="ECO:0000256" key="2">
    <source>
        <dbReference type="ARBA" id="ARBA00022908"/>
    </source>
</evidence>
<evidence type="ECO:0008006" key="10">
    <source>
        <dbReference type="Google" id="ProtNLM"/>
    </source>
</evidence>
<name>T0IMX6_9SPHN</name>
<evidence type="ECO:0000256" key="5">
    <source>
        <dbReference type="PROSITE-ProRule" id="PRU01248"/>
    </source>
</evidence>
<dbReference type="Gene3D" id="3.30.160.390">
    <property type="entry name" value="Integrase, DNA-binding domain"/>
    <property type="match status" value="1"/>
</dbReference>
<dbReference type="InterPro" id="IPR002104">
    <property type="entry name" value="Integrase_catalytic"/>
</dbReference>
<dbReference type="AlphaFoldDB" id="T0IMX6"/>
<organism evidence="8 9">
    <name type="scientific">Sphingobium ummariense RL-3</name>
    <dbReference type="NCBI Taxonomy" id="1346791"/>
    <lineage>
        <taxon>Bacteria</taxon>
        <taxon>Pseudomonadati</taxon>
        <taxon>Pseudomonadota</taxon>
        <taxon>Alphaproteobacteria</taxon>
        <taxon>Sphingomonadales</taxon>
        <taxon>Sphingomonadaceae</taxon>
        <taxon>Sphingobium</taxon>
    </lineage>
</organism>
<dbReference type="InterPro" id="IPR010998">
    <property type="entry name" value="Integrase_recombinase_N"/>
</dbReference>
<dbReference type="Gene3D" id="1.10.443.10">
    <property type="entry name" value="Intergrase catalytic core"/>
    <property type="match status" value="1"/>
</dbReference>
<feature type="domain" description="Tyr recombinase" evidence="6">
    <location>
        <begin position="210"/>
        <end position="420"/>
    </location>
</feature>
<keyword evidence="3 5" id="KW-0238">DNA-binding</keyword>
<dbReference type="InterPro" id="IPR025166">
    <property type="entry name" value="Integrase_DNA_bind_dom"/>
</dbReference>
<evidence type="ECO:0000259" key="6">
    <source>
        <dbReference type="PROSITE" id="PS51898"/>
    </source>
</evidence>
<sequence length="447" mass="48868">MATALTKTAIEALIARARGQKGPQLELIDDREPGLRIRAGERSVSWSLSVRLKNGQRTRITLGAWPGMGIADARKAAQDARRKIDEGGDPNAEKREAARRAEQAAKSRRTLADVLDQYEREKLANLRRGDAVRRALDGKKGLLRELVRQEPASITKADIADAVKKHAKTSPIAANRALAYARAFFNWCLHEDIVSANPAGTLKKPAKENSRSRHHTIDELAEIWEAAGTLGYPFGPMYRLLMVLPMRREEIAGLPVAELDLGAEPAVWTLPAERTKNGQALRVPLSPLARSIIAEALADEARPTEGVDDKGGTKPNPYLFSTTGFSPVSGFAKGKRRLDAAIAEARAKAAEASGGEPEPMPDWVIHDLRTSFVTMACRTLKVPANVADRCLNHVATATTSKIARIYNQDDLFDERRAAMDAWANFIETTVLGDKPENVVPFARAEVA</sequence>
<dbReference type="PROSITE" id="PS51898">
    <property type="entry name" value="TYR_RECOMBINASE"/>
    <property type="match status" value="1"/>
</dbReference>
<keyword evidence="9" id="KW-1185">Reference proteome</keyword>
<dbReference type="STRING" id="1346791.M529_21450"/>
<evidence type="ECO:0000259" key="7">
    <source>
        <dbReference type="PROSITE" id="PS51900"/>
    </source>
</evidence>
<reference evidence="8 9" key="1">
    <citation type="journal article" date="2013" name="Genome Announc.">
        <title>Draft Genome Sequence of Sphingobium ummariense Strain RL-3, a Hexachlorocyclohexane-Degrading Bacterium.</title>
        <authorList>
            <person name="Kohli P."/>
            <person name="Dua A."/>
            <person name="Sangwan N."/>
            <person name="Oldach P."/>
            <person name="Khurana J.P."/>
            <person name="Lal R."/>
        </authorList>
    </citation>
    <scope>NUCLEOTIDE SEQUENCE [LARGE SCALE GENOMIC DNA]</scope>
    <source>
        <strain evidence="8 9">RL-3</strain>
    </source>
</reference>
<evidence type="ECO:0000313" key="9">
    <source>
        <dbReference type="Proteomes" id="UP000015523"/>
    </source>
</evidence>
<dbReference type="Pfam" id="PF13356">
    <property type="entry name" value="Arm-DNA-bind_3"/>
    <property type="match status" value="1"/>
</dbReference>
<dbReference type="GO" id="GO:0015074">
    <property type="term" value="P:DNA integration"/>
    <property type="evidence" value="ECO:0007669"/>
    <property type="project" value="UniProtKB-KW"/>
</dbReference>
<dbReference type="Proteomes" id="UP000015523">
    <property type="component" value="Unassembled WGS sequence"/>
</dbReference>
<gene>
    <name evidence="8" type="ORF">M529_21450</name>
</gene>
<evidence type="ECO:0000256" key="4">
    <source>
        <dbReference type="ARBA" id="ARBA00023172"/>
    </source>
</evidence>
<dbReference type="GO" id="GO:0003677">
    <property type="term" value="F:DNA binding"/>
    <property type="evidence" value="ECO:0007669"/>
    <property type="project" value="UniProtKB-UniRule"/>
</dbReference>
<dbReference type="GO" id="GO:0006310">
    <property type="term" value="P:DNA recombination"/>
    <property type="evidence" value="ECO:0007669"/>
    <property type="project" value="UniProtKB-KW"/>
</dbReference>
<dbReference type="InterPro" id="IPR013762">
    <property type="entry name" value="Integrase-like_cat_sf"/>
</dbReference>
<accession>T0IMX6</accession>
<keyword evidence="2" id="KW-0229">DNA integration</keyword>
<keyword evidence="4" id="KW-0233">DNA recombination</keyword>
<dbReference type="Gene3D" id="1.10.150.130">
    <property type="match status" value="1"/>
</dbReference>
<dbReference type="InterPro" id="IPR050808">
    <property type="entry name" value="Phage_Integrase"/>
</dbReference>
<dbReference type="PANTHER" id="PTHR30629">
    <property type="entry name" value="PROPHAGE INTEGRASE"/>
    <property type="match status" value="1"/>
</dbReference>
<protein>
    <recommendedName>
        <fullName evidence="10">Integrase</fullName>
    </recommendedName>
</protein>
<dbReference type="PROSITE" id="PS51900">
    <property type="entry name" value="CB"/>
    <property type="match status" value="1"/>
</dbReference>
<comment type="caution">
    <text evidence="8">The sequence shown here is derived from an EMBL/GenBank/DDBJ whole genome shotgun (WGS) entry which is preliminary data.</text>
</comment>
<dbReference type="InterPro" id="IPR038488">
    <property type="entry name" value="Integrase_DNA-bd_sf"/>
</dbReference>
<dbReference type="InterPro" id="IPR011010">
    <property type="entry name" value="DNA_brk_join_enz"/>
</dbReference>
<proteinExistence type="inferred from homology"/>
<feature type="domain" description="Core-binding (CB)" evidence="7">
    <location>
        <begin position="109"/>
        <end position="189"/>
    </location>
</feature>